<feature type="domain" description="Purine catabolism PurC-like" evidence="1">
    <location>
        <begin position="17"/>
        <end position="139"/>
    </location>
</feature>
<dbReference type="InterPro" id="IPR012914">
    <property type="entry name" value="PucR_dom"/>
</dbReference>
<keyword evidence="4" id="KW-1185">Reference proteome</keyword>
<dbReference type="InterPro" id="IPR025736">
    <property type="entry name" value="PucR_C-HTH_dom"/>
</dbReference>
<evidence type="ECO:0000259" key="2">
    <source>
        <dbReference type="Pfam" id="PF13556"/>
    </source>
</evidence>
<dbReference type="SUPFAM" id="SSF75138">
    <property type="entry name" value="HprK N-terminal domain-like"/>
    <property type="match status" value="1"/>
</dbReference>
<evidence type="ECO:0000313" key="3">
    <source>
        <dbReference type="EMBL" id="NBH61394.1"/>
    </source>
</evidence>
<proteinExistence type="predicted"/>
<evidence type="ECO:0000259" key="1">
    <source>
        <dbReference type="Pfam" id="PF07905"/>
    </source>
</evidence>
<dbReference type="RefSeq" id="WP_160201674.1">
    <property type="nucleotide sequence ID" value="NZ_QXWK01000011.1"/>
</dbReference>
<dbReference type="AlphaFoldDB" id="A0A845QIV2"/>
<reference evidence="3 4" key="1">
    <citation type="submission" date="2018-08" db="EMBL/GenBank/DDBJ databases">
        <title>Murine metabolic-syndrome-specific gut microbial biobank.</title>
        <authorList>
            <person name="Liu C."/>
        </authorList>
    </citation>
    <scope>NUCLEOTIDE SEQUENCE [LARGE SCALE GENOMIC DNA]</scope>
    <source>
        <strain evidence="3 4">28</strain>
    </source>
</reference>
<comment type="caution">
    <text evidence="3">The sequence shown here is derived from an EMBL/GenBank/DDBJ whole genome shotgun (WGS) entry which is preliminary data.</text>
</comment>
<dbReference type="Proteomes" id="UP000446866">
    <property type="component" value="Unassembled WGS sequence"/>
</dbReference>
<evidence type="ECO:0000313" key="4">
    <source>
        <dbReference type="Proteomes" id="UP000446866"/>
    </source>
</evidence>
<name>A0A845QIV2_9FIRM</name>
<dbReference type="InterPro" id="IPR042070">
    <property type="entry name" value="PucR_C-HTH_sf"/>
</dbReference>
<protein>
    <submittedName>
        <fullName evidence="3">PucR family transcriptional regulator</fullName>
    </submittedName>
</protein>
<dbReference type="Pfam" id="PF07905">
    <property type="entry name" value="PucR"/>
    <property type="match status" value="1"/>
</dbReference>
<organism evidence="3 4">
    <name type="scientific">Anaerotruncus colihominis</name>
    <dbReference type="NCBI Taxonomy" id="169435"/>
    <lineage>
        <taxon>Bacteria</taxon>
        <taxon>Bacillati</taxon>
        <taxon>Bacillota</taxon>
        <taxon>Clostridia</taxon>
        <taxon>Eubacteriales</taxon>
        <taxon>Oscillospiraceae</taxon>
        <taxon>Anaerotruncus</taxon>
    </lineage>
</organism>
<dbReference type="Gene3D" id="1.10.10.2840">
    <property type="entry name" value="PucR C-terminal helix-turn-helix domain"/>
    <property type="match status" value="1"/>
</dbReference>
<sequence>MERKVGRKVMLCTIELILKQPLFENAKVLAGKKYLDNVVNRTSVYDCSVKSGIFDKSIVKKGDLYISGLDQFATQPQEFTKFIQVLVNFQCSALIITDENAHLITEEIKEQCNRGKLPLIMVSWTVSYASIMETINNIIIQKYYHIFNGNKLNEIHTGKLNDAEKKRVLESINPKFKKLLQIVIVRGNLHSPMMENDLMAYFLKRQKDVYIFHDNLHYFLISHDSEEELNQIQTIFCNYLEQYFSNYTAGVSAVHPKKEVNLCLDEGLLALDTAYYLQEKRIVYDNKSILTLIMKLKDSSELYSYYDSLKSLISIYRSENDSTLFNTCKMFVQCKGSYRETANLMGQSEATIRYRINKLRQILGFEDDIVQFHTCITMLTMIDRML</sequence>
<accession>A0A845QIV2</accession>
<dbReference type="InterPro" id="IPR028979">
    <property type="entry name" value="Ser_kin/Pase_Hpr-like_N_sf"/>
</dbReference>
<dbReference type="Pfam" id="PF13556">
    <property type="entry name" value="HTH_30"/>
    <property type="match status" value="1"/>
</dbReference>
<feature type="domain" description="PucR C-terminal helix-turn-helix" evidence="2">
    <location>
        <begin position="325"/>
        <end position="365"/>
    </location>
</feature>
<dbReference type="EMBL" id="QXWK01000011">
    <property type="protein sequence ID" value="NBH61394.1"/>
    <property type="molecule type" value="Genomic_DNA"/>
</dbReference>
<gene>
    <name evidence="3" type="ORF">D0435_07000</name>
</gene>